<feature type="region of interest" description="Disordered" evidence="1">
    <location>
        <begin position="468"/>
        <end position="520"/>
    </location>
</feature>
<sequence>MFNNTPLLQHRLRQQLDEQRQRQQQQQQQGQQQQQQQQQFRPPVFSTPTDSEETLINSSRAFEKQQLVSSLQSVLDGTGERSLSLSAPTTPCISRRPTQHLSSDLENQARPSGPLSSQQRGTSTEAARSSSHRRALPLMATSLTEIQSQPGTSTDASFSRRNLRFRHQRTHSVQDAVTPRSLPTNEGCGAIAAESSSSQCAAAIARRPSKQSRRGSVAVSANLSITQGLPIDLDLIDMDDEDEDDGDDERGGRLGYSSDCSSTRSGGCNEDQESSMALDDANDESVDYPSSTYGWRTSECDMDTSERIKQLPASRANSVDAAHLTGMGRRQSMNVPRNKAFLRLLSLVEEDKQPLASEMEHEGQITRSIRHTNVQEWLRSASAHLNQSVMQATPPLEEPSASSAPVTAFNGPASPLRNPSRAAAALKSTTDHHPAASSAPAREILFPASPASSAVSSPKLAASAMPAGSSVVSTMTPGNLTISTTPTRSAKRKSSEDSSASPGDQSQGMGTPSRLNPYKRLAMSPSGLRSQISFSGSRRTITLPASHSGPSSPQLLSRPVAVLPSSTAGTRPIVSMAGSSGAIGSGSVISSRARSRSGAGLGSGASSGGLSILQANGVFSRMNINDQMDENPTN</sequence>
<keyword evidence="3" id="KW-1185">Reference proteome</keyword>
<feature type="compositionally biased region" description="Low complexity" evidence="1">
    <location>
        <begin position="394"/>
        <end position="405"/>
    </location>
</feature>
<organism evidence="2 3">
    <name type="scientific">Coemansia asiatica</name>
    <dbReference type="NCBI Taxonomy" id="1052880"/>
    <lineage>
        <taxon>Eukaryota</taxon>
        <taxon>Fungi</taxon>
        <taxon>Fungi incertae sedis</taxon>
        <taxon>Zoopagomycota</taxon>
        <taxon>Kickxellomycotina</taxon>
        <taxon>Kickxellomycetes</taxon>
        <taxon>Kickxellales</taxon>
        <taxon>Kickxellaceae</taxon>
        <taxon>Coemansia</taxon>
    </lineage>
</organism>
<feature type="compositionally biased region" description="Polar residues" evidence="1">
    <location>
        <begin position="77"/>
        <end position="92"/>
    </location>
</feature>
<evidence type="ECO:0000256" key="1">
    <source>
        <dbReference type="SAM" id="MobiDB-lite"/>
    </source>
</evidence>
<dbReference type="EMBL" id="JANBOH010000244">
    <property type="protein sequence ID" value="KAJ1643545.1"/>
    <property type="molecule type" value="Genomic_DNA"/>
</dbReference>
<feature type="compositionally biased region" description="Low complexity" evidence="1">
    <location>
        <begin position="22"/>
        <end position="39"/>
    </location>
</feature>
<feature type="compositionally biased region" description="Acidic residues" evidence="1">
    <location>
        <begin position="234"/>
        <end position="248"/>
    </location>
</feature>
<protein>
    <submittedName>
        <fullName evidence="2">Uncharacterized protein</fullName>
    </submittedName>
</protein>
<evidence type="ECO:0000313" key="3">
    <source>
        <dbReference type="Proteomes" id="UP001145021"/>
    </source>
</evidence>
<feature type="region of interest" description="Disordered" evidence="1">
    <location>
        <begin position="77"/>
        <end position="134"/>
    </location>
</feature>
<feature type="region of interest" description="Disordered" evidence="1">
    <location>
        <begin position="15"/>
        <end position="52"/>
    </location>
</feature>
<comment type="caution">
    <text evidence="2">The sequence shown here is derived from an EMBL/GenBank/DDBJ whole genome shotgun (WGS) entry which is preliminary data.</text>
</comment>
<feature type="region of interest" description="Disordered" evidence="1">
    <location>
        <begin position="393"/>
        <end position="438"/>
    </location>
</feature>
<feature type="region of interest" description="Disordered" evidence="1">
    <location>
        <begin position="141"/>
        <end position="160"/>
    </location>
</feature>
<feature type="compositionally biased region" description="Polar residues" evidence="1">
    <location>
        <begin position="470"/>
        <end position="488"/>
    </location>
</feature>
<dbReference type="Proteomes" id="UP001145021">
    <property type="component" value="Unassembled WGS sequence"/>
</dbReference>
<dbReference type="AlphaFoldDB" id="A0A9W8CHM7"/>
<evidence type="ECO:0000313" key="2">
    <source>
        <dbReference type="EMBL" id="KAJ1643545.1"/>
    </source>
</evidence>
<gene>
    <name evidence="2" type="ORF">LPJ64_004686</name>
</gene>
<feature type="compositionally biased region" description="Polar residues" evidence="1">
    <location>
        <begin position="99"/>
        <end position="129"/>
    </location>
</feature>
<accession>A0A9W8CHM7</accession>
<reference evidence="2" key="1">
    <citation type="submission" date="2022-07" db="EMBL/GenBank/DDBJ databases">
        <title>Phylogenomic reconstructions and comparative analyses of Kickxellomycotina fungi.</title>
        <authorList>
            <person name="Reynolds N.K."/>
            <person name="Stajich J.E."/>
            <person name="Barry K."/>
            <person name="Grigoriev I.V."/>
            <person name="Crous P."/>
            <person name="Smith M.E."/>
        </authorList>
    </citation>
    <scope>NUCLEOTIDE SEQUENCE</scope>
    <source>
        <strain evidence="2">NBRC 105413</strain>
    </source>
</reference>
<name>A0A9W8CHM7_9FUNG</name>
<proteinExistence type="predicted"/>
<feature type="region of interest" description="Disordered" evidence="1">
    <location>
        <begin position="234"/>
        <end position="292"/>
    </location>
</feature>
<feature type="compositionally biased region" description="Polar residues" evidence="1">
    <location>
        <begin position="497"/>
        <end position="514"/>
    </location>
</feature>